<keyword evidence="2" id="KW-0732">Signal</keyword>
<proteinExistence type="predicted"/>
<gene>
    <name evidence="3" type="ORF">F5878DRAFT_659668</name>
</gene>
<evidence type="ECO:0000313" key="4">
    <source>
        <dbReference type="Proteomes" id="UP001163846"/>
    </source>
</evidence>
<dbReference type="AlphaFoldDB" id="A0AA38PC20"/>
<evidence type="ECO:0000256" key="2">
    <source>
        <dbReference type="SAM" id="SignalP"/>
    </source>
</evidence>
<dbReference type="Proteomes" id="UP001163846">
    <property type="component" value="Unassembled WGS sequence"/>
</dbReference>
<organism evidence="3 4">
    <name type="scientific">Lentinula raphanica</name>
    <dbReference type="NCBI Taxonomy" id="153919"/>
    <lineage>
        <taxon>Eukaryota</taxon>
        <taxon>Fungi</taxon>
        <taxon>Dikarya</taxon>
        <taxon>Basidiomycota</taxon>
        <taxon>Agaricomycotina</taxon>
        <taxon>Agaricomycetes</taxon>
        <taxon>Agaricomycetidae</taxon>
        <taxon>Agaricales</taxon>
        <taxon>Marasmiineae</taxon>
        <taxon>Omphalotaceae</taxon>
        <taxon>Lentinula</taxon>
    </lineage>
</organism>
<keyword evidence="4" id="KW-1185">Reference proteome</keyword>
<evidence type="ECO:0000313" key="3">
    <source>
        <dbReference type="EMBL" id="KAJ3840144.1"/>
    </source>
</evidence>
<feature type="region of interest" description="Disordered" evidence="1">
    <location>
        <begin position="164"/>
        <end position="206"/>
    </location>
</feature>
<dbReference type="EMBL" id="MU806092">
    <property type="protein sequence ID" value="KAJ3840144.1"/>
    <property type="molecule type" value="Genomic_DNA"/>
</dbReference>
<feature type="signal peptide" evidence="2">
    <location>
        <begin position="1"/>
        <end position="38"/>
    </location>
</feature>
<name>A0AA38PC20_9AGAR</name>
<comment type="caution">
    <text evidence="3">The sequence shown here is derived from an EMBL/GenBank/DDBJ whole genome shotgun (WGS) entry which is preliminary data.</text>
</comment>
<accession>A0AA38PC20</accession>
<sequence>MFFPTYTVLLRCHRRLHSLPSPVLQLCALLYLLTLGETDDQATLKNTVPQPPRYFNKVNCNTTLREGCKNRRHEEHGQEEELGGTMKWPEDENTRAEVDGEPVSTTSRRRGNEGMQPRSKIFESSPRFPSPKTCGNESPFTVELCGLEHTQQVSWDEAEVIPGKRTNERRRMTPMNPHNHGRRANGRLVEREASDDEDTTREWKVL</sequence>
<feature type="region of interest" description="Disordered" evidence="1">
    <location>
        <begin position="72"/>
        <end position="133"/>
    </location>
</feature>
<reference evidence="3" key="1">
    <citation type="submission" date="2022-08" db="EMBL/GenBank/DDBJ databases">
        <authorList>
            <consortium name="DOE Joint Genome Institute"/>
            <person name="Min B."/>
            <person name="Riley R."/>
            <person name="Sierra-Patev S."/>
            <person name="Naranjo-Ortiz M."/>
            <person name="Looney B."/>
            <person name="Konkel Z."/>
            <person name="Slot J.C."/>
            <person name="Sakamoto Y."/>
            <person name="Steenwyk J.L."/>
            <person name="Rokas A."/>
            <person name="Carro J."/>
            <person name="Camarero S."/>
            <person name="Ferreira P."/>
            <person name="Molpeceres G."/>
            <person name="Ruiz-Duenas F.J."/>
            <person name="Serrano A."/>
            <person name="Henrissat B."/>
            <person name="Drula E."/>
            <person name="Hughes K.W."/>
            <person name="Mata J.L."/>
            <person name="Ishikawa N.K."/>
            <person name="Vargas-Isla R."/>
            <person name="Ushijima S."/>
            <person name="Smith C.A."/>
            <person name="Ahrendt S."/>
            <person name="Andreopoulos W."/>
            <person name="He G."/>
            <person name="Labutti K."/>
            <person name="Lipzen A."/>
            <person name="Ng V."/>
            <person name="Sandor L."/>
            <person name="Barry K."/>
            <person name="Martinez A.T."/>
            <person name="Xiao Y."/>
            <person name="Gibbons J.G."/>
            <person name="Terashima K."/>
            <person name="Hibbett D.S."/>
            <person name="Grigoriev I.V."/>
        </authorList>
    </citation>
    <scope>NUCLEOTIDE SEQUENCE</scope>
    <source>
        <strain evidence="3">TFB9207</strain>
    </source>
</reference>
<feature type="chain" id="PRO_5041324434" evidence="2">
    <location>
        <begin position="39"/>
        <end position="206"/>
    </location>
</feature>
<feature type="compositionally biased region" description="Basic and acidic residues" evidence="1">
    <location>
        <begin position="88"/>
        <end position="98"/>
    </location>
</feature>
<protein>
    <submittedName>
        <fullName evidence="3">Uncharacterized protein</fullName>
    </submittedName>
</protein>
<evidence type="ECO:0000256" key="1">
    <source>
        <dbReference type="SAM" id="MobiDB-lite"/>
    </source>
</evidence>